<evidence type="ECO:0000313" key="2">
    <source>
        <dbReference type="EMBL" id="TYA38717.1"/>
    </source>
</evidence>
<dbReference type="RefSeq" id="WP_005553960.1">
    <property type="nucleotide sequence ID" value="NZ_CP012958.1"/>
</dbReference>
<organism evidence="2 4">
    <name type="scientific">Aggregatibacter actinomycetemcomitans</name>
    <name type="common">Actinobacillus actinomycetemcomitans</name>
    <name type="synonym">Haemophilus actinomycetemcomitans</name>
    <dbReference type="NCBI Taxonomy" id="714"/>
    <lineage>
        <taxon>Bacteria</taxon>
        <taxon>Pseudomonadati</taxon>
        <taxon>Pseudomonadota</taxon>
        <taxon>Gammaproteobacteria</taxon>
        <taxon>Pasteurellales</taxon>
        <taxon>Pasteurellaceae</taxon>
        <taxon>Aggregatibacter</taxon>
    </lineage>
</organism>
<name>A0AB74N426_AGGAC</name>
<comment type="caution">
    <text evidence="2">The sequence shown here is derived from an EMBL/GenBank/DDBJ whole genome shotgun (WGS) entry which is preliminary data.</text>
</comment>
<dbReference type="GeneID" id="77211703"/>
<reference evidence="1 3" key="1">
    <citation type="submission" date="2017-10" db="EMBL/GenBank/DDBJ databases">
        <title>Draft genome sequences of Aggregatibacter actinomycetemcomitans strains 310a and 310b.</title>
        <authorList>
            <person name="May A.C."/>
            <person name="Ohta H."/>
            <person name="Maeda H."/>
            <person name="Kokeguchi S."/>
            <person name="Cugini C."/>
        </authorList>
    </citation>
    <scope>NUCLEOTIDE SEQUENCE [LARGE SCALE GENOMIC DNA]</scope>
    <source>
        <strain evidence="1 3">310b</strain>
    </source>
</reference>
<evidence type="ECO:0000313" key="4">
    <source>
        <dbReference type="Proteomes" id="UP000323012"/>
    </source>
</evidence>
<reference evidence="2 4" key="2">
    <citation type="submission" date="2019-08" db="EMBL/GenBank/DDBJ databases">
        <title>Whole genome sequencing of Aggregatibacter actinomycetemcomitans cultured from blood stream infections in Denmark reveals a novel phylogenetic lineage expressing serotype a membrane O polysaccharide.</title>
        <authorList>
            <person name="Nedergaard S."/>
            <person name="Kobel C.M."/>
            <person name="Nielsen M.B."/>
            <person name="Moeller R.T."/>
            <person name="Jensen A.B."/>
            <person name="Noerskov-Lauritsen N."/>
        </authorList>
    </citation>
    <scope>NUCLEOTIDE SEQUENCE [LARGE SCALE GENOMIC DNA]</scope>
    <source>
        <strain evidence="2 4">PN_563</strain>
    </source>
</reference>
<keyword evidence="3" id="KW-1185">Reference proteome</keyword>
<dbReference type="EMBL" id="PCGW01000006">
    <property type="protein sequence ID" value="PHO20925.1"/>
    <property type="molecule type" value="Genomic_DNA"/>
</dbReference>
<protein>
    <submittedName>
        <fullName evidence="2">Uncharacterized protein</fullName>
    </submittedName>
</protein>
<evidence type="ECO:0000313" key="1">
    <source>
        <dbReference type="EMBL" id="PHO20925.1"/>
    </source>
</evidence>
<dbReference type="Proteomes" id="UP000226080">
    <property type="component" value="Unassembled WGS sequence"/>
</dbReference>
<accession>A0AB74N426</accession>
<evidence type="ECO:0000313" key="3">
    <source>
        <dbReference type="Proteomes" id="UP000226080"/>
    </source>
</evidence>
<dbReference type="AlphaFoldDB" id="A0AB74N426"/>
<dbReference type="EMBL" id="VSED01000018">
    <property type="protein sequence ID" value="TYA38717.1"/>
    <property type="molecule type" value="Genomic_DNA"/>
</dbReference>
<sequence length="63" mass="7248">MMATLKRLVDLSIVSRVLQNPTEYSDIHNGFVKDRAKLRGDFNTTVSNLNRNTRKYGNEKYTG</sequence>
<gene>
    <name evidence="1" type="ORF">CQR80_04410</name>
    <name evidence="2" type="ORF">FXB79_07365</name>
</gene>
<dbReference type="Proteomes" id="UP000323012">
    <property type="component" value="Unassembled WGS sequence"/>
</dbReference>
<proteinExistence type="predicted"/>